<dbReference type="AlphaFoldDB" id="Q47LS0"/>
<proteinExistence type="predicted"/>
<name>Q47LS0_THEFY</name>
<sequence length="175" mass="18337">MWPTAAWAVGRRRRALPQSASARACANPLRRGGPCRLGRSPGQVCASVRCAVSQETVEAATAERSDMPQPTGENEPVDPEGPGTAADSGPGWLNQVPYLLVLATMSAGIVVVAAAHFKRGPAIIAGSLLLGAVLRAVLPTERVGMLAVRSRWVDVVTFVTLAVLLIVLAWVAPQL</sequence>
<evidence type="ECO:0000256" key="1">
    <source>
        <dbReference type="SAM" id="MobiDB-lite"/>
    </source>
</evidence>
<dbReference type="STRING" id="269800.Tfu_2569"/>
<keyword evidence="2" id="KW-1133">Transmembrane helix</keyword>
<dbReference type="Pfam" id="PF11222">
    <property type="entry name" value="DUF3017"/>
    <property type="match status" value="1"/>
</dbReference>
<keyword evidence="2" id="KW-0812">Transmembrane</keyword>
<dbReference type="InterPro" id="IPR021385">
    <property type="entry name" value="DUF3017"/>
</dbReference>
<protein>
    <submittedName>
        <fullName evidence="3">Putative integral membrane protein</fullName>
    </submittedName>
</protein>
<dbReference type="KEGG" id="tfu:Tfu_2569"/>
<keyword evidence="2" id="KW-0472">Membrane</keyword>
<evidence type="ECO:0000313" key="3">
    <source>
        <dbReference type="EMBL" id="AAZ56602.1"/>
    </source>
</evidence>
<reference evidence="3" key="1">
    <citation type="submission" date="2005-07" db="EMBL/GenBank/DDBJ databases">
        <title>Complete sequence of Thermobifida fusca YX.</title>
        <authorList>
            <consortium name="US DOE Joint Genome Institute"/>
            <person name="Copeland A."/>
            <person name="Lucas S."/>
            <person name="Lapidus A."/>
            <person name="Barry K."/>
            <person name="Detter J.C."/>
            <person name="Glavina T."/>
            <person name="Hammon N."/>
            <person name="Israni S."/>
            <person name="Pitluck S."/>
            <person name="Di Bartolo G."/>
            <person name="Chain P."/>
            <person name="Schmutz J."/>
            <person name="Larimer F."/>
            <person name="Land M."/>
            <person name="Lykidis A."/>
            <person name="Richardson P."/>
        </authorList>
    </citation>
    <scope>NUCLEOTIDE SEQUENCE</scope>
    <source>
        <strain evidence="3">YX</strain>
    </source>
</reference>
<gene>
    <name evidence="3" type="ordered locus">Tfu_2569</name>
</gene>
<feature type="transmembrane region" description="Helical" evidence="2">
    <location>
        <begin position="123"/>
        <end position="140"/>
    </location>
</feature>
<organism evidence="3">
    <name type="scientific">Thermobifida fusca (strain YX)</name>
    <dbReference type="NCBI Taxonomy" id="269800"/>
    <lineage>
        <taxon>Bacteria</taxon>
        <taxon>Bacillati</taxon>
        <taxon>Actinomycetota</taxon>
        <taxon>Actinomycetes</taxon>
        <taxon>Streptosporangiales</taxon>
        <taxon>Nocardiopsidaceae</taxon>
        <taxon>Thermobifida</taxon>
    </lineage>
</organism>
<dbReference type="eggNOG" id="ENOG5033CNM">
    <property type="taxonomic scope" value="Bacteria"/>
</dbReference>
<feature type="region of interest" description="Disordered" evidence="1">
    <location>
        <begin position="59"/>
        <end position="89"/>
    </location>
</feature>
<dbReference type="HOGENOM" id="CLU_1531815_0_0_11"/>
<dbReference type="EMBL" id="CP000088">
    <property type="protein sequence ID" value="AAZ56602.1"/>
    <property type="molecule type" value="Genomic_DNA"/>
</dbReference>
<feature type="transmembrane region" description="Helical" evidence="2">
    <location>
        <begin position="98"/>
        <end position="117"/>
    </location>
</feature>
<evidence type="ECO:0000256" key="2">
    <source>
        <dbReference type="SAM" id="Phobius"/>
    </source>
</evidence>
<accession>Q47LS0</accession>
<feature type="transmembrane region" description="Helical" evidence="2">
    <location>
        <begin position="152"/>
        <end position="172"/>
    </location>
</feature>